<feature type="compositionally biased region" description="Basic and acidic residues" evidence="5">
    <location>
        <begin position="1656"/>
        <end position="1665"/>
    </location>
</feature>
<dbReference type="Pfam" id="PF25785">
    <property type="entry name" value="TPR"/>
    <property type="match status" value="1"/>
</dbReference>
<comment type="subcellular location">
    <subcellularLocation>
        <location evidence="1">Nucleus</location>
    </subcellularLocation>
</comment>
<feature type="coiled-coil region" evidence="4">
    <location>
        <begin position="28"/>
        <end position="73"/>
    </location>
</feature>
<feature type="coiled-coil region" evidence="4">
    <location>
        <begin position="850"/>
        <end position="906"/>
    </location>
</feature>
<dbReference type="Pfam" id="PF07926">
    <property type="entry name" value="TPR_MLP1_2"/>
    <property type="match status" value="1"/>
</dbReference>
<dbReference type="GO" id="GO:0005643">
    <property type="term" value="C:nuclear pore"/>
    <property type="evidence" value="ECO:0007669"/>
    <property type="project" value="TreeGrafter"/>
</dbReference>
<evidence type="ECO:0000256" key="4">
    <source>
        <dbReference type="SAM" id="Coils"/>
    </source>
</evidence>
<evidence type="ECO:0000313" key="10">
    <source>
        <dbReference type="Proteomes" id="UP000663760"/>
    </source>
</evidence>
<keyword evidence="3" id="KW-0539">Nucleus</keyword>
<feature type="compositionally biased region" description="Low complexity" evidence="5">
    <location>
        <begin position="1712"/>
        <end position="1722"/>
    </location>
</feature>
<dbReference type="GO" id="GO:0006606">
    <property type="term" value="P:protein import into nucleus"/>
    <property type="evidence" value="ECO:0007669"/>
    <property type="project" value="InterPro"/>
</dbReference>
<feature type="domain" description="Nucleoprotein TPR/MLP1-2" evidence="6">
    <location>
        <begin position="1067"/>
        <end position="1194"/>
    </location>
</feature>
<dbReference type="PANTHER" id="PTHR18898:SF2">
    <property type="entry name" value="NUCLEOPROTEIN TPR"/>
    <property type="match status" value="1"/>
</dbReference>
<dbReference type="GO" id="GO:0006406">
    <property type="term" value="P:mRNA export from nucleus"/>
    <property type="evidence" value="ECO:0007669"/>
    <property type="project" value="TreeGrafter"/>
</dbReference>
<feature type="compositionally biased region" description="Low complexity" evidence="5">
    <location>
        <begin position="1750"/>
        <end position="1760"/>
    </location>
</feature>
<accession>A0A7I8K6Y8</accession>
<feature type="compositionally biased region" description="Acidic residues" evidence="5">
    <location>
        <begin position="1874"/>
        <end position="1897"/>
    </location>
</feature>
<evidence type="ECO:0000256" key="5">
    <source>
        <dbReference type="SAM" id="MobiDB-lite"/>
    </source>
</evidence>
<evidence type="ECO:0000313" key="9">
    <source>
        <dbReference type="EMBL" id="CAA7392158.1"/>
    </source>
</evidence>
<sequence>MPLFLSEEEFELCRHEPAVVAEKADQFIRDLHRQLETVRAEADAASIAAEHTCSVLEQRYATLSADCAKLQAENARLSGSAEKRLSELAEARAEKHNLHLKAISKDGEVERLTVEVSELHKSKRQLLELVEQKDVEIGEKNVTIQSYLDKIEKELISQHNGWLNEELTVKVNNLIELRRTHMDYEAETSAKITDLESQLSESSKKLKWSEERVREQENKLKSLEEELYSCKDAAAANEDRYVAELATLYVNGSNRALPRSRRHQVVEQCVTKLVELHKESSEEWSRKAGELEGVIKALETHLNQVESDYKEKLEKELLSRREVEKEVLDLKEKLDKCELELEKTRKNNELYFLPLSSFQSDVTAEELIIGNEDQNEGGHMIVPKIPAGVSGTALAASLLRSGWSLAKMYEKYQEAADALRHERWERKHSDAILERVLREIEEKAELILDERVQHEKMVEAYSLMNQKLQQALSVHDSYENTVRTLKASKAELKRSERDQRIAQKEISDLQKQVTVLLKECRDIQLRCGVASPLIPGDFSASTFIDNHGTGMEKSISEQILTFKDIHGLVEQNAQLRNLVRKLSDEEEIRDAELRGDFQLQLQKVTDEAAARVEAVLKRSEEQGQMIESLHSAVAMYKRLYDEERKSSTLISPTAEPVTGIFTLPSYVIMILLMPFIGCFGLAWDMVTYGLGSHHWPTVAKIIAALGRSQRFASDEGFCRFAIGFLESAKKGHEQLVERIRSLEEELATSRNDLGAIRLERDKMALEGNFAKEKLDSFMTEFEHQRDQTNGVLARNVELTQLIVDYQRKLREASESVLMSEEQSRKFSMESTLDTIQSSDEVREDARRMEKIRLEEHAKQIEREWAEAKKELQEERDRVRKLTGEREKILENSLAQVEETRKQLADAWRAVSSAESRAAVAEARCSDLESIVKGTITLVCLQLHDRSFCVGHDSRIDLSLSSPDAVSNDLWKMKEEMNRLKEEAQANKDYMLQYKEIAHTNEVALKNMESAHEEFKAEAEKHKKTLGEEILSLRERVAELEKDYMVKSNEASSAVSAKEEALSSASAEIQRLKHENSLKMAQIMEMEVQVSTLKQSVEEEHQRWRNAQNNYERQVILLSETIQEMTKTSQALSLVQNELSELRKVSDAQKAEYETLKDSWEAEKLMLQQSKNLAEKKYSEIDEQNKILHNRLESMHVKLAEAEHVSSSTGFRSGASDTHGESDLQNVINYLRRSKEIAETEISLLKQEKLRLQSQLDSALKASEAAQALLRAERESTRTAMFSEEEFKSLQLQVREINLLRESNSQLREENKYNFEECQKLRETAQKANMEAEQLGAFLRDKESEIGRCQKEIEVLKIENAQFVDQINELREGAKKVVDLVLYEQLKDEFQQVQVKLREKDSEIESVKNTISEKQESISQFQQELLKCKMDLEEREKKMSELQKLEETRRSDIEKQKKLSSHFKKRLEAVMKEREELSKEKQSLQAQIEELKSAKRMVGEGTSEQGMKEKDTRIQMLEKILEREREDLRKEREDNRKEKQRRQKMETTIVGTLRHVNQERKKLEEEIEKHRQSITSVLESSGVAASQLPAQATMDEQAAAYFQAFNHFEEVASSAVHDKPRVSPPPNNEPPPDVSVDASAAGQPMPSQPRTVSQPDKAVDQRERRPIVPRPAIDVRKRKLVRPSLEQSDEQAADIEMSEAEGLAAVERGKPGGESQEQQEGQETLPPSAPSTSTRKRVASTLISEQRDEASAQAEDSTAAAPIKRPKSSEALEAEMLPEGLSSPPVEPADDAGVTEVALLETEIISNSEAQDMIIPKDPAQNDQGEEPSSGGSLESELKNEEEAAIEADFEKPKELPASMEEFPIGQDGQTSAEVEGEEDREEGELPPDAPEVEDGELEAQPPELVLSEVPTTTTTAAGEIPEGGDGLEMGSPLLVLAEDKIDSVEEPVDASEEKADNDPGQGLTPLASPELLPSVLLESTSEMGASASSSGAPATTSSAASGVEEGEQAAGKSRVEGGDPQSGKAVSEEAEQRATRSGSRTIILTERAKERALMRQAGMGVARSPPRGRGRAVGTFRRDLRGPRGGRSGRGQSSGEKEQG</sequence>
<name>A0A7I8K6Y8_SPIIN</name>
<keyword evidence="2 4" id="KW-0175">Coiled coil</keyword>
<proteinExistence type="predicted"/>
<evidence type="ECO:0000256" key="1">
    <source>
        <dbReference type="ARBA" id="ARBA00004123"/>
    </source>
</evidence>
<feature type="region of interest" description="Disordered" evidence="5">
    <location>
        <begin position="1612"/>
        <end position="2100"/>
    </location>
</feature>
<dbReference type="InterPro" id="IPR057974">
    <property type="entry name" value="NUA/TPR/MLP1-2-like_dom"/>
</dbReference>
<dbReference type="Proteomes" id="UP000663760">
    <property type="component" value="Chromosome 2"/>
</dbReference>
<feature type="coiled-coil region" evidence="4">
    <location>
        <begin position="1004"/>
        <end position="1158"/>
    </location>
</feature>
<dbReference type="PANTHER" id="PTHR18898">
    <property type="entry name" value="NUCLEOPROTEIN TPR-RELATED"/>
    <property type="match status" value="1"/>
</dbReference>
<dbReference type="InterPro" id="IPR057577">
    <property type="entry name" value="Nucleoprot-TPR/MLP1_dom"/>
</dbReference>
<organism evidence="9 10">
    <name type="scientific">Spirodela intermedia</name>
    <name type="common">Intermediate duckweed</name>
    <dbReference type="NCBI Taxonomy" id="51605"/>
    <lineage>
        <taxon>Eukaryota</taxon>
        <taxon>Viridiplantae</taxon>
        <taxon>Streptophyta</taxon>
        <taxon>Embryophyta</taxon>
        <taxon>Tracheophyta</taxon>
        <taxon>Spermatophyta</taxon>
        <taxon>Magnoliopsida</taxon>
        <taxon>Liliopsida</taxon>
        <taxon>Araceae</taxon>
        <taxon>Lemnoideae</taxon>
        <taxon>Spirodela</taxon>
    </lineage>
</organism>
<feature type="compositionally biased region" description="Pro residues" evidence="5">
    <location>
        <begin position="1621"/>
        <end position="1632"/>
    </location>
</feature>
<reference evidence="9" key="1">
    <citation type="submission" date="2020-02" db="EMBL/GenBank/DDBJ databases">
        <authorList>
            <person name="Scholz U."/>
            <person name="Mascher M."/>
            <person name="Fiebig A."/>
        </authorList>
    </citation>
    <scope>NUCLEOTIDE SEQUENCE</scope>
</reference>
<evidence type="ECO:0000259" key="8">
    <source>
        <dbReference type="Pfam" id="PF25785"/>
    </source>
</evidence>
<dbReference type="InterPro" id="IPR012929">
    <property type="entry name" value="Nucleoprot-TPR/MLP1-2_dom"/>
</dbReference>
<evidence type="ECO:0000259" key="7">
    <source>
        <dbReference type="Pfam" id="PF25481"/>
    </source>
</evidence>
<evidence type="ECO:0000256" key="3">
    <source>
        <dbReference type="ARBA" id="ARBA00023242"/>
    </source>
</evidence>
<keyword evidence="10" id="KW-1185">Reference proteome</keyword>
<feature type="coiled-coil region" evidence="4">
    <location>
        <begin position="1227"/>
        <end position="1261"/>
    </location>
</feature>
<dbReference type="EMBL" id="LR746265">
    <property type="protein sequence ID" value="CAA7392158.1"/>
    <property type="molecule type" value="Genomic_DNA"/>
</dbReference>
<feature type="coiled-coil region" evidence="4">
    <location>
        <begin position="288"/>
        <end position="347"/>
    </location>
</feature>
<evidence type="ECO:0000256" key="2">
    <source>
        <dbReference type="ARBA" id="ARBA00023054"/>
    </source>
</evidence>
<feature type="compositionally biased region" description="Basic and acidic residues" evidence="5">
    <location>
        <begin position="1524"/>
        <end position="1536"/>
    </location>
</feature>
<feature type="coiled-coil region" evidence="4">
    <location>
        <begin position="437"/>
        <end position="519"/>
    </location>
</feature>
<dbReference type="Pfam" id="PF25481">
    <property type="entry name" value="Nucleoprot-TPR"/>
    <property type="match status" value="1"/>
</dbReference>
<feature type="compositionally biased region" description="Low complexity" evidence="5">
    <location>
        <begin position="1965"/>
        <end position="2002"/>
    </location>
</feature>
<feature type="region of interest" description="Disordered" evidence="5">
    <location>
        <begin position="1524"/>
        <end position="1556"/>
    </location>
</feature>
<feature type="compositionally biased region" description="Acidic residues" evidence="5">
    <location>
        <begin position="1686"/>
        <end position="1698"/>
    </location>
</feature>
<dbReference type="OrthoDB" id="343070at2759"/>
<feature type="coiled-coil region" evidence="4">
    <location>
        <begin position="725"/>
        <end position="759"/>
    </location>
</feature>
<feature type="domain" description="NUA/TPR/MLP1-2-like" evidence="8">
    <location>
        <begin position="485"/>
        <end position="589"/>
    </location>
</feature>
<protein>
    <submittedName>
        <fullName evidence="9">Uncharacterized protein</fullName>
    </submittedName>
</protein>
<dbReference type="GO" id="GO:0017056">
    <property type="term" value="F:structural constituent of nuclear pore"/>
    <property type="evidence" value="ECO:0007669"/>
    <property type="project" value="TreeGrafter"/>
</dbReference>
<feature type="coiled-coil region" evidence="4">
    <location>
        <begin position="199"/>
        <end position="233"/>
    </location>
</feature>
<evidence type="ECO:0000259" key="6">
    <source>
        <dbReference type="Pfam" id="PF07926"/>
    </source>
</evidence>
<gene>
    <name evidence="9" type="ORF">SI8410_02003325</name>
</gene>
<feature type="domain" description="Nucleoprotein TPR/MPL1" evidence="7">
    <location>
        <begin position="152"/>
        <end position="216"/>
    </location>
</feature>